<dbReference type="Gene3D" id="3.30.70.1430">
    <property type="entry name" value="Multidrug efflux transporter AcrB pore domain"/>
    <property type="match status" value="1"/>
</dbReference>
<dbReference type="Gene3D" id="3.30.2090.10">
    <property type="entry name" value="Multidrug efflux transporter AcrB TolC docking domain, DN and DC subdomains"/>
    <property type="match status" value="1"/>
</dbReference>
<dbReference type="Gene3D" id="1.20.1640.10">
    <property type="entry name" value="Multidrug efflux transporter AcrB transmembrane domain"/>
    <property type="match status" value="1"/>
</dbReference>
<reference evidence="2 3" key="1">
    <citation type="submission" date="2024-09" db="EMBL/GenBank/DDBJ databases">
        <authorList>
            <person name="D'Angelo T."/>
        </authorList>
    </citation>
    <scope>NUCLEOTIDE SEQUENCE [LARGE SCALE GENOMIC DNA]</scope>
    <source>
        <strain evidence="2">SAG AM-320-E07</strain>
    </source>
</reference>
<keyword evidence="1" id="KW-1133">Transmembrane helix</keyword>
<feature type="non-terminal residue" evidence="2">
    <location>
        <position position="317"/>
    </location>
</feature>
<accession>A0ABV6YLZ8</accession>
<comment type="caution">
    <text evidence="2">The sequence shown here is derived from an EMBL/GenBank/DDBJ whole genome shotgun (WGS) entry which is preliminary data.</text>
</comment>
<dbReference type="Proteomes" id="UP001593833">
    <property type="component" value="Unassembled WGS sequence"/>
</dbReference>
<keyword evidence="1" id="KW-0472">Membrane</keyword>
<dbReference type="PANTHER" id="PTHR32063">
    <property type="match status" value="1"/>
</dbReference>
<proteinExistence type="predicted"/>
<evidence type="ECO:0000256" key="1">
    <source>
        <dbReference type="SAM" id="Phobius"/>
    </source>
</evidence>
<dbReference type="InterPro" id="IPR001036">
    <property type="entry name" value="Acrflvin-R"/>
</dbReference>
<evidence type="ECO:0000313" key="3">
    <source>
        <dbReference type="Proteomes" id="UP001593833"/>
    </source>
</evidence>
<evidence type="ECO:0000313" key="2">
    <source>
        <dbReference type="EMBL" id="MFC1573358.1"/>
    </source>
</evidence>
<dbReference type="EMBL" id="JBHPKH010000133">
    <property type="protein sequence ID" value="MFC1573358.1"/>
    <property type="molecule type" value="Genomic_DNA"/>
</dbReference>
<name>A0ABV6YLZ8_UNCEI</name>
<feature type="transmembrane region" description="Helical" evidence="1">
    <location>
        <begin position="12"/>
        <end position="30"/>
    </location>
</feature>
<organism evidence="2 3">
    <name type="scientific">Eiseniibacteriota bacterium</name>
    <dbReference type="NCBI Taxonomy" id="2212470"/>
    <lineage>
        <taxon>Bacteria</taxon>
        <taxon>Candidatus Eiseniibacteriota</taxon>
    </lineage>
</organism>
<keyword evidence="1" id="KW-0812">Transmembrane</keyword>
<gene>
    <name evidence="2" type="ORF">ACFL6M_07150</name>
</gene>
<dbReference type="PRINTS" id="PR00702">
    <property type="entry name" value="ACRIFLAVINRP"/>
</dbReference>
<protein>
    <submittedName>
        <fullName evidence="2">Efflux RND transporter permease subunit</fullName>
    </submittedName>
</protein>
<dbReference type="Gene3D" id="3.30.70.1320">
    <property type="entry name" value="Multidrug efflux transporter AcrB pore domain like"/>
    <property type="match status" value="1"/>
</dbReference>
<dbReference type="InterPro" id="IPR027463">
    <property type="entry name" value="AcrB_DN_DC_subdom"/>
</dbReference>
<dbReference type="SUPFAM" id="SSF82693">
    <property type="entry name" value="Multidrug efflux transporter AcrB pore domain, PN1, PN2, PC1 and PC2 subdomains"/>
    <property type="match status" value="2"/>
</dbReference>
<dbReference type="PANTHER" id="PTHR32063:SF73">
    <property type="entry name" value="RND SUPERFAMILY EFFLUX PUMP PERMEASE COMPONENT 1"/>
    <property type="match status" value="1"/>
</dbReference>
<keyword evidence="3" id="KW-1185">Reference proteome</keyword>
<dbReference type="SUPFAM" id="SSF82714">
    <property type="entry name" value="Multidrug efflux transporter AcrB TolC docking domain, DN and DC subdomains"/>
    <property type="match status" value="1"/>
</dbReference>
<dbReference type="Pfam" id="PF00873">
    <property type="entry name" value="ACR_tran"/>
    <property type="match status" value="1"/>
</dbReference>
<sequence>MGLSDHALRRPVTVLVATIALMVLGGVSLSKLKLDFLPQMDFPFIGVYAPYPNAVPAQVEKDIARPVEEIMATLGDVREIFSNSDESGAFIGVVFDFGRSVDVLRMEVKEKLEQVKPLLPSDLRDTYIFTFNSNDIPIIVGRIGAQGRDLASSYDLLERRILNPLRRCEGVGRVQVDGIAPKSIRIYLHLDRIVEHSIDVGRLFELLNANNVDLSIGRVHDGRQRVTVRTLGQFRSIEDIEDLQVSPEGLRLKDIAEIEFGEPAPRYYRHLDGESAIAFEIQKASGANIVDVSDRVHEVLAEIDEDPALEGINVLVF</sequence>